<proteinExistence type="predicted"/>
<evidence type="ECO:0000313" key="1">
    <source>
        <dbReference type="EMBL" id="KFE44827.1"/>
    </source>
</evidence>
<feature type="non-terminal residue" evidence="1">
    <location>
        <position position="1"/>
    </location>
</feature>
<evidence type="ECO:0000313" key="2">
    <source>
        <dbReference type="Proteomes" id="UP000028643"/>
    </source>
</evidence>
<gene>
    <name evidence="1" type="ORF">IV02_28655</name>
</gene>
<name>A0A085UNR4_PSESX</name>
<reference evidence="1 2" key="1">
    <citation type="submission" date="2014-07" db="EMBL/GenBank/DDBJ databases">
        <title>Draft Genome Sequences of Environmental Pseudomonas syringae strains.</title>
        <authorList>
            <person name="Baltrus D.A."/>
            <person name="Berge O."/>
            <person name="Morris C."/>
        </authorList>
    </citation>
    <scope>NUCLEOTIDE SEQUENCE [LARGE SCALE GENOMIC DNA]</scope>
    <source>
        <strain evidence="1 2">CEB003</strain>
    </source>
</reference>
<organism evidence="1 2">
    <name type="scientific">Pseudomonas syringae</name>
    <dbReference type="NCBI Taxonomy" id="317"/>
    <lineage>
        <taxon>Bacteria</taxon>
        <taxon>Pseudomonadati</taxon>
        <taxon>Pseudomonadota</taxon>
        <taxon>Gammaproteobacteria</taxon>
        <taxon>Pseudomonadales</taxon>
        <taxon>Pseudomonadaceae</taxon>
        <taxon>Pseudomonas</taxon>
    </lineage>
</organism>
<sequence length="765" mass="85060">QIVPVLPFVALPGVNSAYDHGTPVLCRAGFIYVFIDGKLWRELEIRVSDERTTYHDIELKKFRVGEGYVDDARLATGRALDDIWLPANWNDRPLDTQLCFSEVQLSAPRLQRLENDSALRRLRCQSPDLRVSKERSKTVFANRPDGLAMLEAFSNFDVRDRGNQGAAAQAHITWLNLNRSAFPLSVPAPQRARQTGFEWMLDQPARYLCDLSGAFLGDAFETARKHVQQCEAGTAPYVPLPLEIGAWAQCLEHIVDPNTQGDAGLWIDQPPASDVLQRARSRALYGVMLLDSQYRLRHLSTRIYDQRYLLELCGTRAQRYVHHASALLVQQLIVPQSIGGKKNPLHQQLDNLNEQGRLDINRFTASSERAQLWRQQEMSQSLLSECLQQPQTEQCLADHLSLEGFNYAAAFHFVSQLFVTLALGPSGYDPLAASGDISDAMTGLSLYSSDASAGQQWIANVVNDPQHPMHRMLWPDAAQQDLDAPYQAPAIPDINQGDGTFRATELASTEQDSLDPAGAYSTIDAMFLASLLKSGGLNTTLTLEAKAGAAALVAINENLQGAMEAAERAVHGAQHIALQDLAAKRFRLNEIAHRRSLAQLRGMLPQAFGDLHFLSHADARRKNYYIFGLDDMPENVGRAAQIYGVYRNENGVMKSPAEDHGFARPQAELPPERIVLGIPRSHRTARTVSRLNQTFNDAWQQDMAKRAADKAKKLSGLENAIKLRDSMRDSTAFRVLDSVIVAGLIVGLEVWNLVNELELSSQTSR</sequence>
<comment type="caution">
    <text evidence="1">The sequence shown here is derived from an EMBL/GenBank/DDBJ whole genome shotgun (WGS) entry which is preliminary data.</text>
</comment>
<dbReference type="EMBL" id="JPQT01000160">
    <property type="protein sequence ID" value="KFE44827.1"/>
    <property type="molecule type" value="Genomic_DNA"/>
</dbReference>
<dbReference type="CDD" id="cd20705">
    <property type="entry name" value="MIX_I"/>
    <property type="match status" value="1"/>
</dbReference>
<dbReference type="AlphaFoldDB" id="A0A085UNR4"/>
<protein>
    <submittedName>
        <fullName evidence="1">Uncharacterized protein</fullName>
    </submittedName>
</protein>
<accession>A0A085UNR4</accession>
<dbReference type="Proteomes" id="UP000028643">
    <property type="component" value="Unassembled WGS sequence"/>
</dbReference>
<feature type="non-terminal residue" evidence="1">
    <location>
        <position position="765"/>
    </location>
</feature>